<dbReference type="InterPro" id="IPR013325">
    <property type="entry name" value="RNA_pol_sigma_r2"/>
</dbReference>
<dbReference type="AlphaFoldDB" id="A0A0F5JBP3"/>
<dbReference type="InterPro" id="IPR039425">
    <property type="entry name" value="RNA_pol_sigma-70-like"/>
</dbReference>
<dbReference type="SUPFAM" id="SSF88946">
    <property type="entry name" value="Sigma2 domain of RNA polymerase sigma factors"/>
    <property type="match status" value="1"/>
</dbReference>
<dbReference type="PANTHER" id="PTHR43133:SF46">
    <property type="entry name" value="RNA POLYMERASE SIGMA-70 FACTOR ECF SUBFAMILY"/>
    <property type="match status" value="1"/>
</dbReference>
<dbReference type="Pfam" id="PF04542">
    <property type="entry name" value="Sigma70_r2"/>
    <property type="match status" value="1"/>
</dbReference>
<evidence type="ECO:0000259" key="6">
    <source>
        <dbReference type="Pfam" id="PF08281"/>
    </source>
</evidence>
<dbReference type="InterPro" id="IPR014284">
    <property type="entry name" value="RNA_pol_sigma-70_dom"/>
</dbReference>
<dbReference type="EMBL" id="AQHW01000015">
    <property type="protein sequence ID" value="KKB55128.1"/>
    <property type="molecule type" value="Genomic_DNA"/>
</dbReference>
<evidence type="ECO:0000313" key="7">
    <source>
        <dbReference type="EMBL" id="KKB55128.1"/>
    </source>
</evidence>
<keyword evidence="3" id="KW-0731">Sigma factor</keyword>
<feature type="domain" description="RNA polymerase sigma-70 region 2" evidence="5">
    <location>
        <begin position="24"/>
        <end position="88"/>
    </location>
</feature>
<dbReference type="InterPro" id="IPR013249">
    <property type="entry name" value="RNA_pol_sigma70_r4_t2"/>
</dbReference>
<dbReference type="Gene3D" id="1.10.1740.10">
    <property type="match status" value="1"/>
</dbReference>
<comment type="similarity">
    <text evidence="1">Belongs to the sigma-70 factor family. ECF subfamily.</text>
</comment>
<dbReference type="Pfam" id="PF08281">
    <property type="entry name" value="Sigma70_r4_2"/>
    <property type="match status" value="1"/>
</dbReference>
<name>A0A0F5JBP3_9BACT</name>
<dbReference type="STRING" id="1203610.HMPREF1536_02582"/>
<evidence type="ECO:0000256" key="1">
    <source>
        <dbReference type="ARBA" id="ARBA00010641"/>
    </source>
</evidence>
<keyword evidence="2" id="KW-0805">Transcription regulation</keyword>
<accession>A0A0F5JBP3</accession>
<dbReference type="InterPro" id="IPR036388">
    <property type="entry name" value="WH-like_DNA-bd_sf"/>
</dbReference>
<dbReference type="Proteomes" id="UP000033035">
    <property type="component" value="Unassembled WGS sequence"/>
</dbReference>
<dbReference type="CDD" id="cd06171">
    <property type="entry name" value="Sigma70_r4"/>
    <property type="match status" value="1"/>
</dbReference>
<dbReference type="PATRIC" id="fig|1203610.3.peg.2652"/>
<dbReference type="PANTHER" id="PTHR43133">
    <property type="entry name" value="RNA POLYMERASE ECF-TYPE SIGMA FACTO"/>
    <property type="match status" value="1"/>
</dbReference>
<organism evidence="7 8">
    <name type="scientific">Parabacteroides gordonii MS-1 = DSM 23371</name>
    <dbReference type="NCBI Taxonomy" id="1203610"/>
    <lineage>
        <taxon>Bacteria</taxon>
        <taxon>Pseudomonadati</taxon>
        <taxon>Bacteroidota</taxon>
        <taxon>Bacteroidia</taxon>
        <taxon>Bacteroidales</taxon>
        <taxon>Tannerellaceae</taxon>
        <taxon>Parabacteroides</taxon>
    </lineage>
</organism>
<comment type="caution">
    <text evidence="7">The sequence shown here is derived from an EMBL/GenBank/DDBJ whole genome shotgun (WGS) entry which is preliminary data.</text>
</comment>
<dbReference type="SUPFAM" id="SSF88659">
    <property type="entry name" value="Sigma3 and sigma4 domains of RNA polymerase sigma factors"/>
    <property type="match status" value="1"/>
</dbReference>
<dbReference type="GO" id="GO:0016987">
    <property type="term" value="F:sigma factor activity"/>
    <property type="evidence" value="ECO:0007669"/>
    <property type="project" value="UniProtKB-KW"/>
</dbReference>
<gene>
    <name evidence="7" type="ORF">HMPREF1536_02582</name>
</gene>
<dbReference type="HOGENOM" id="CLU_047691_4_2_10"/>
<dbReference type="GO" id="GO:0006352">
    <property type="term" value="P:DNA-templated transcription initiation"/>
    <property type="evidence" value="ECO:0007669"/>
    <property type="project" value="InterPro"/>
</dbReference>
<dbReference type="InterPro" id="IPR007627">
    <property type="entry name" value="RNA_pol_sigma70_r2"/>
</dbReference>
<reference evidence="7 8" key="1">
    <citation type="submission" date="2013-04" db="EMBL/GenBank/DDBJ databases">
        <title>The Genome Sequence of Parabacteroides gordonii DSM 23371.</title>
        <authorList>
            <consortium name="The Broad Institute Genomics Platform"/>
            <person name="Earl A."/>
            <person name="Ward D."/>
            <person name="Feldgarden M."/>
            <person name="Gevers D."/>
            <person name="Martens E."/>
            <person name="Sakamoto M."/>
            <person name="Benno Y."/>
            <person name="Suzuki N."/>
            <person name="Matsunaga N."/>
            <person name="Koshihara K."/>
            <person name="Seki M."/>
            <person name="Komiya H."/>
            <person name="Walker B."/>
            <person name="Young S."/>
            <person name="Zeng Q."/>
            <person name="Gargeya S."/>
            <person name="Fitzgerald M."/>
            <person name="Haas B."/>
            <person name="Abouelleil A."/>
            <person name="Allen A.W."/>
            <person name="Alvarado L."/>
            <person name="Arachchi H.M."/>
            <person name="Berlin A.M."/>
            <person name="Chapman S.B."/>
            <person name="Gainer-Dewar J."/>
            <person name="Goldberg J."/>
            <person name="Griggs A."/>
            <person name="Gujja S."/>
            <person name="Hansen M."/>
            <person name="Howarth C."/>
            <person name="Imamovic A."/>
            <person name="Ireland A."/>
            <person name="Larimer J."/>
            <person name="McCowan C."/>
            <person name="Murphy C."/>
            <person name="Pearson M."/>
            <person name="Poon T.W."/>
            <person name="Priest M."/>
            <person name="Roberts A."/>
            <person name="Saif S."/>
            <person name="Shea T."/>
            <person name="Sisk P."/>
            <person name="Sykes S."/>
            <person name="Wortman J."/>
            <person name="Nusbaum C."/>
            <person name="Birren B."/>
        </authorList>
    </citation>
    <scope>NUCLEOTIDE SEQUENCE [LARGE SCALE GENOMIC DNA]</scope>
    <source>
        <strain evidence="7 8">MS-1</strain>
    </source>
</reference>
<evidence type="ECO:0000259" key="5">
    <source>
        <dbReference type="Pfam" id="PF04542"/>
    </source>
</evidence>
<evidence type="ECO:0000256" key="3">
    <source>
        <dbReference type="ARBA" id="ARBA00023082"/>
    </source>
</evidence>
<dbReference type="RefSeq" id="WP_028729831.1">
    <property type="nucleotide sequence ID" value="NZ_KE386764.1"/>
</dbReference>
<proteinExistence type="inferred from homology"/>
<dbReference type="NCBIfam" id="TIGR02937">
    <property type="entry name" value="sigma70-ECF"/>
    <property type="match status" value="1"/>
</dbReference>
<keyword evidence="4" id="KW-0804">Transcription</keyword>
<keyword evidence="8" id="KW-1185">Reference proteome</keyword>
<evidence type="ECO:0000256" key="4">
    <source>
        <dbReference type="ARBA" id="ARBA00023163"/>
    </source>
</evidence>
<feature type="domain" description="RNA polymerase sigma factor 70 region 4 type 2" evidence="6">
    <location>
        <begin position="124"/>
        <end position="174"/>
    </location>
</feature>
<dbReference type="GO" id="GO:0003677">
    <property type="term" value="F:DNA binding"/>
    <property type="evidence" value="ECO:0007669"/>
    <property type="project" value="InterPro"/>
</dbReference>
<evidence type="ECO:0000256" key="2">
    <source>
        <dbReference type="ARBA" id="ARBA00023015"/>
    </source>
</evidence>
<dbReference type="Gene3D" id="1.10.10.10">
    <property type="entry name" value="Winged helix-like DNA-binding domain superfamily/Winged helix DNA-binding domain"/>
    <property type="match status" value="1"/>
</dbReference>
<sequence>MQVDESKIKWRQFVSGDNESYSWIYTTYVQILYRYGLRFTSDPEIIKDCIQEVFTSLYKNRNNLITPDNIKVYLFVSLKNCLIRTLYKESFYDRELPENIQFSLESTVEEDFINNEQYANQQKMINEILALLTPRQKEIIYYRFIQELSMDEICILMNLNYQSAQNLIQRSLKKVRQNYDSIEVFLLILAISLK</sequence>
<dbReference type="InterPro" id="IPR013324">
    <property type="entry name" value="RNA_pol_sigma_r3/r4-like"/>
</dbReference>
<evidence type="ECO:0000313" key="8">
    <source>
        <dbReference type="Proteomes" id="UP000033035"/>
    </source>
</evidence>
<protein>
    <submittedName>
        <fullName evidence="7">Sigma-70 family RNA polymerase sigma factor</fullName>
    </submittedName>
</protein>